<dbReference type="CTD" id="9002"/>
<keyword evidence="12" id="KW-0325">Glycoprotein</keyword>
<dbReference type="FunFam" id="1.20.1070.10:FF:000230">
    <property type="entry name" value="F2R-like thrombin or trypsin receptor 3"/>
    <property type="match status" value="1"/>
</dbReference>
<evidence type="ECO:0000256" key="20">
    <source>
        <dbReference type="SAM" id="Phobius"/>
    </source>
</evidence>
<evidence type="ECO:0000256" key="10">
    <source>
        <dbReference type="ARBA" id="ARBA00023157"/>
    </source>
</evidence>
<feature type="signal peptide" evidence="21">
    <location>
        <begin position="1"/>
        <end position="21"/>
    </location>
</feature>
<keyword evidence="6 20" id="KW-1133">Transmembrane helix</keyword>
<dbReference type="SUPFAM" id="SSF81321">
    <property type="entry name" value="Family A G protein-coupled receptor-like"/>
    <property type="match status" value="1"/>
</dbReference>
<dbReference type="AlphaFoldDB" id="A0A4X2KU06"/>
<evidence type="ECO:0000256" key="16">
    <source>
        <dbReference type="ARBA" id="ARBA00080351"/>
    </source>
</evidence>
<keyword evidence="13 19" id="KW-0807">Transducer</keyword>
<evidence type="ECO:0000256" key="3">
    <source>
        <dbReference type="ARBA" id="ARBA00022692"/>
    </source>
</evidence>
<evidence type="ECO:0000313" key="23">
    <source>
        <dbReference type="Ensembl" id="ENSVURP00010013486.1"/>
    </source>
</evidence>
<evidence type="ECO:0000256" key="6">
    <source>
        <dbReference type="ARBA" id="ARBA00022989"/>
    </source>
</evidence>
<keyword evidence="8" id="KW-0094">Blood coagulation</keyword>
<dbReference type="GO" id="GO:0005886">
    <property type="term" value="C:plasma membrane"/>
    <property type="evidence" value="ECO:0007669"/>
    <property type="project" value="UniProtKB-SubCell"/>
</dbReference>
<feature type="chain" id="PRO_5021334417" description="Proteinase-activated receptor 4" evidence="21">
    <location>
        <begin position="22"/>
        <end position="391"/>
    </location>
</feature>
<dbReference type="PRINTS" id="PR01430">
    <property type="entry name" value="PROTEASEAR4"/>
</dbReference>
<sequence length="391" mass="43583">MRRPCGPSLLLLYCFLVGSLAQTDYDEDNANGDDRADPHTNETSSHFVLCPRSFPGEKMNFNNTTYLCIGKDSREHLFSWVSTSLVPSLYTLVFLVGLPANGLALWVLAAKIQKLPSTIFLMNLAVADLLLVLILPFKISYYFLGHHWVFEEGLCRLVTAFFYGNMSCSMLLLACISLDRYLAIVHPFFSRSVRGPAFAVGLCTVVWLGAASLTLPLTAQRQSYPLHGSSGLVLCHDVLPHDEQASHFLNIFVCLVLLGFLLPLLVILFCYGSVIYVLVASGKTYGYAIKLTVLVLASAVTLFTPSNVLLLIHYSDTRANGFGDLYFWYVLSLAVSTLNSCVDPFIYYYVSEEFRDKIKRELCQQDKRVLTVRKTSKEDVVGLGTRSTSLI</sequence>
<dbReference type="PROSITE" id="PS50262">
    <property type="entry name" value="G_PROTEIN_RECEP_F1_2"/>
    <property type="match status" value="1"/>
</dbReference>
<evidence type="ECO:0000256" key="1">
    <source>
        <dbReference type="ARBA" id="ARBA00004651"/>
    </source>
</evidence>
<feature type="transmembrane region" description="Helical" evidence="20">
    <location>
        <begin position="248"/>
        <end position="279"/>
    </location>
</feature>
<evidence type="ECO:0000256" key="19">
    <source>
        <dbReference type="RuleBase" id="RU000688"/>
    </source>
</evidence>
<gene>
    <name evidence="23" type="primary">F2RL3</name>
</gene>
<keyword evidence="3 19" id="KW-0812">Transmembrane</keyword>
<dbReference type="InterPro" id="IPR003912">
    <property type="entry name" value="Protea_act_rcpt"/>
</dbReference>
<dbReference type="Ensembl" id="ENSVURT00010015355.1">
    <property type="protein sequence ID" value="ENSVURP00010013486.1"/>
    <property type="gene ID" value="ENSVURG00010010385.1"/>
</dbReference>
<keyword evidence="4" id="KW-0356">Hemostasis</keyword>
<accession>A0A4X2KU06</accession>
<dbReference type="RefSeq" id="XP_027701225.1">
    <property type="nucleotide sequence ID" value="XM_027845424.1"/>
</dbReference>
<dbReference type="PRINTS" id="PR01428">
    <property type="entry name" value="PROTEASEAR"/>
</dbReference>
<evidence type="ECO:0000256" key="4">
    <source>
        <dbReference type="ARBA" id="ARBA00022696"/>
    </source>
</evidence>
<dbReference type="STRING" id="29139.ENSVURP00010013486"/>
<dbReference type="InterPro" id="IPR017452">
    <property type="entry name" value="GPCR_Rhodpsn_7TM"/>
</dbReference>
<feature type="transmembrane region" description="Helical" evidence="20">
    <location>
        <begin position="89"/>
        <end position="108"/>
    </location>
</feature>
<feature type="disulfide bond" evidence="18">
    <location>
        <begin position="155"/>
        <end position="235"/>
    </location>
</feature>
<reference evidence="23" key="3">
    <citation type="submission" date="2025-09" db="UniProtKB">
        <authorList>
            <consortium name="Ensembl"/>
        </authorList>
    </citation>
    <scope>IDENTIFICATION</scope>
</reference>
<evidence type="ECO:0000256" key="7">
    <source>
        <dbReference type="ARBA" id="ARBA00023040"/>
    </source>
</evidence>
<evidence type="ECO:0000256" key="17">
    <source>
        <dbReference type="ARBA" id="ARBA00082892"/>
    </source>
</evidence>
<evidence type="ECO:0000256" key="11">
    <source>
        <dbReference type="ARBA" id="ARBA00023170"/>
    </source>
</evidence>
<keyword evidence="9 20" id="KW-0472">Membrane</keyword>
<dbReference type="GO" id="GO:0015057">
    <property type="term" value="F:thrombin-activated receptor activity"/>
    <property type="evidence" value="ECO:0007669"/>
    <property type="project" value="InterPro"/>
</dbReference>
<keyword evidence="10 18" id="KW-1015">Disulfide bond</keyword>
<dbReference type="Pfam" id="PF00001">
    <property type="entry name" value="7tm_1"/>
    <property type="match status" value="1"/>
</dbReference>
<evidence type="ECO:0000256" key="13">
    <source>
        <dbReference type="ARBA" id="ARBA00023224"/>
    </source>
</evidence>
<feature type="transmembrane region" description="Helical" evidence="20">
    <location>
        <begin position="291"/>
        <end position="314"/>
    </location>
</feature>
<dbReference type="GO" id="GO:0002020">
    <property type="term" value="F:protease binding"/>
    <property type="evidence" value="ECO:0007669"/>
    <property type="project" value="Ensembl"/>
</dbReference>
<feature type="transmembrane region" description="Helical" evidence="20">
    <location>
        <begin position="120"/>
        <end position="144"/>
    </location>
</feature>
<reference evidence="23" key="2">
    <citation type="submission" date="2025-08" db="UniProtKB">
        <authorList>
            <consortium name="Ensembl"/>
        </authorList>
    </citation>
    <scope>IDENTIFICATION</scope>
</reference>
<dbReference type="PANTHER" id="PTHR24232:SF22">
    <property type="entry name" value="PROTEINASE-ACTIVATED RECEPTOR 4"/>
    <property type="match status" value="1"/>
</dbReference>
<evidence type="ECO:0000256" key="15">
    <source>
        <dbReference type="ARBA" id="ARBA00073808"/>
    </source>
</evidence>
<feature type="domain" description="G-protein coupled receptors family 1 profile" evidence="22">
    <location>
        <begin position="100"/>
        <end position="347"/>
    </location>
</feature>
<dbReference type="Gene3D" id="1.20.1070.10">
    <property type="entry name" value="Rhodopsin 7-helix transmembrane proteins"/>
    <property type="match status" value="1"/>
</dbReference>
<evidence type="ECO:0000256" key="12">
    <source>
        <dbReference type="ARBA" id="ARBA00023180"/>
    </source>
</evidence>
<evidence type="ECO:0000256" key="18">
    <source>
        <dbReference type="PIRSR" id="PIRSR603912-52"/>
    </source>
</evidence>
<dbReference type="GO" id="GO:0030168">
    <property type="term" value="P:platelet activation"/>
    <property type="evidence" value="ECO:0007669"/>
    <property type="project" value="Ensembl"/>
</dbReference>
<evidence type="ECO:0000256" key="9">
    <source>
        <dbReference type="ARBA" id="ARBA00023136"/>
    </source>
</evidence>
<dbReference type="GO" id="GO:0035025">
    <property type="term" value="P:positive regulation of Rho protein signal transduction"/>
    <property type="evidence" value="ECO:0007669"/>
    <property type="project" value="TreeGrafter"/>
</dbReference>
<comment type="function">
    <text evidence="14">Receptor for activated thrombin or trypsin coupled to G proteins that stimulate phosphoinositide hydrolysis. May play a role in platelets activation.</text>
</comment>
<keyword evidence="11 19" id="KW-0675">Receptor</keyword>
<feature type="transmembrane region" description="Helical" evidence="20">
    <location>
        <begin position="156"/>
        <end position="176"/>
    </location>
</feature>
<keyword evidence="24" id="KW-1185">Reference proteome</keyword>
<comment type="similarity">
    <text evidence="19">Belongs to the G-protein coupled receptor 1 family.</text>
</comment>
<dbReference type="GeneTree" id="ENSGT01050000244840"/>
<keyword evidence="5 21" id="KW-0732">Signal</keyword>
<dbReference type="InterPro" id="IPR003944">
    <property type="entry name" value="Prot_act_rcpt_4"/>
</dbReference>
<proteinExistence type="inferred from homology"/>
<organism evidence="23 24">
    <name type="scientific">Vombatus ursinus</name>
    <name type="common">Common wombat</name>
    <dbReference type="NCBI Taxonomy" id="29139"/>
    <lineage>
        <taxon>Eukaryota</taxon>
        <taxon>Metazoa</taxon>
        <taxon>Chordata</taxon>
        <taxon>Craniata</taxon>
        <taxon>Vertebrata</taxon>
        <taxon>Euteleostomi</taxon>
        <taxon>Mammalia</taxon>
        <taxon>Metatheria</taxon>
        <taxon>Diprotodontia</taxon>
        <taxon>Vombatidae</taxon>
        <taxon>Vombatus</taxon>
    </lineage>
</organism>
<dbReference type="PANTHER" id="PTHR24232">
    <property type="entry name" value="G-PROTEIN COUPLED RECEPTOR"/>
    <property type="match status" value="1"/>
</dbReference>
<dbReference type="GeneID" id="114030568"/>
<dbReference type="PROSITE" id="PS00237">
    <property type="entry name" value="G_PROTEIN_RECEP_F1_1"/>
    <property type="match status" value="1"/>
</dbReference>
<evidence type="ECO:0000259" key="22">
    <source>
        <dbReference type="PROSITE" id="PS50262"/>
    </source>
</evidence>
<dbReference type="OrthoDB" id="8716763at2759"/>
<reference evidence="24" key="1">
    <citation type="submission" date="2018-12" db="EMBL/GenBank/DDBJ databases">
        <authorList>
            <person name="Yazar S."/>
        </authorList>
    </citation>
    <scope>NUCLEOTIDE SEQUENCE [LARGE SCALE GENOMIC DNA]</scope>
</reference>
<feature type="transmembrane region" description="Helical" evidence="20">
    <location>
        <begin position="197"/>
        <end position="219"/>
    </location>
</feature>
<evidence type="ECO:0000256" key="21">
    <source>
        <dbReference type="SAM" id="SignalP"/>
    </source>
</evidence>
<evidence type="ECO:0000256" key="8">
    <source>
        <dbReference type="ARBA" id="ARBA00023084"/>
    </source>
</evidence>
<feature type="transmembrane region" description="Helical" evidence="20">
    <location>
        <begin position="326"/>
        <end position="350"/>
    </location>
</feature>
<dbReference type="PRINTS" id="PR00237">
    <property type="entry name" value="GPCRRHODOPSN"/>
</dbReference>
<dbReference type="InterPro" id="IPR000276">
    <property type="entry name" value="GPCR_Rhodpsn"/>
</dbReference>
<dbReference type="OMA" id="WGNLYGA"/>
<keyword evidence="2" id="KW-1003">Cell membrane</keyword>
<protein>
    <recommendedName>
        <fullName evidence="15">Proteinase-activated receptor 4</fullName>
    </recommendedName>
    <alternativeName>
        <fullName evidence="17">Coagulation factor II receptor-like 3</fullName>
    </alternativeName>
    <alternativeName>
        <fullName evidence="16">Thrombin receptor-like 3</fullName>
    </alternativeName>
</protein>
<dbReference type="GO" id="GO:0051281">
    <property type="term" value="P:positive regulation of release of sequestered calcium ion into cytosol"/>
    <property type="evidence" value="ECO:0007669"/>
    <property type="project" value="Ensembl"/>
</dbReference>
<comment type="subcellular location">
    <subcellularLocation>
        <location evidence="1">Cell membrane</location>
        <topology evidence="1">Multi-pass membrane protein</topology>
    </subcellularLocation>
</comment>
<evidence type="ECO:0000313" key="24">
    <source>
        <dbReference type="Proteomes" id="UP000314987"/>
    </source>
</evidence>
<dbReference type="GO" id="GO:0007200">
    <property type="term" value="P:phospholipase C-activating G protein-coupled receptor signaling pathway"/>
    <property type="evidence" value="ECO:0007669"/>
    <property type="project" value="TreeGrafter"/>
</dbReference>
<name>A0A4X2KU06_VOMUR</name>
<evidence type="ECO:0000256" key="2">
    <source>
        <dbReference type="ARBA" id="ARBA00022475"/>
    </source>
</evidence>
<evidence type="ECO:0000256" key="14">
    <source>
        <dbReference type="ARBA" id="ARBA00053164"/>
    </source>
</evidence>
<keyword evidence="7 19" id="KW-0297">G-protein coupled receptor</keyword>
<evidence type="ECO:0000256" key="5">
    <source>
        <dbReference type="ARBA" id="ARBA00022729"/>
    </source>
</evidence>
<dbReference type="CDD" id="cd15372">
    <property type="entry name" value="7tmA_PAR4"/>
    <property type="match status" value="1"/>
</dbReference>
<dbReference type="Proteomes" id="UP000314987">
    <property type="component" value="Unassembled WGS sequence"/>
</dbReference>